<dbReference type="Pfam" id="PF00648">
    <property type="entry name" value="Peptidase_C2"/>
    <property type="match status" value="1"/>
</dbReference>
<evidence type="ECO:0000256" key="7">
    <source>
        <dbReference type="SAM" id="MobiDB-lite"/>
    </source>
</evidence>
<reference evidence="9" key="1">
    <citation type="submission" date="2023-03" db="EMBL/GenBank/DDBJ databases">
        <title>Massive genome expansion in bonnet fungi (Mycena s.s.) driven by repeated elements and novel gene families across ecological guilds.</title>
        <authorList>
            <consortium name="Lawrence Berkeley National Laboratory"/>
            <person name="Harder C.B."/>
            <person name="Miyauchi S."/>
            <person name="Viragh M."/>
            <person name="Kuo A."/>
            <person name="Thoen E."/>
            <person name="Andreopoulos B."/>
            <person name="Lu D."/>
            <person name="Skrede I."/>
            <person name="Drula E."/>
            <person name="Henrissat B."/>
            <person name="Morin E."/>
            <person name="Kohler A."/>
            <person name="Barry K."/>
            <person name="LaButti K."/>
            <person name="Morin E."/>
            <person name="Salamov A."/>
            <person name="Lipzen A."/>
            <person name="Mereny Z."/>
            <person name="Hegedus B."/>
            <person name="Baldrian P."/>
            <person name="Stursova M."/>
            <person name="Weitz H."/>
            <person name="Taylor A."/>
            <person name="Grigoriev I.V."/>
            <person name="Nagy L.G."/>
            <person name="Martin F."/>
            <person name="Kauserud H."/>
        </authorList>
    </citation>
    <scope>NUCLEOTIDE SEQUENCE</scope>
    <source>
        <strain evidence="9">9284</strain>
    </source>
</reference>
<dbReference type="GO" id="GO:0006508">
    <property type="term" value="P:proteolysis"/>
    <property type="evidence" value="ECO:0007669"/>
    <property type="project" value="UniProtKB-KW"/>
</dbReference>
<comment type="similarity">
    <text evidence="1">Belongs to the peptidase C2 family.</text>
</comment>
<evidence type="ECO:0000313" key="9">
    <source>
        <dbReference type="EMBL" id="KAJ7617828.1"/>
    </source>
</evidence>
<dbReference type="AlphaFoldDB" id="A0AAD7BDT4"/>
<dbReference type="InterPro" id="IPR001300">
    <property type="entry name" value="Peptidase_C2_calpain_cat"/>
</dbReference>
<comment type="caution">
    <text evidence="9">The sequence shown here is derived from an EMBL/GenBank/DDBJ whole genome shotgun (WGS) entry which is preliminary data.</text>
</comment>
<evidence type="ECO:0000256" key="6">
    <source>
        <dbReference type="PROSITE-ProRule" id="PRU00239"/>
    </source>
</evidence>
<dbReference type="PROSITE" id="PS50203">
    <property type="entry name" value="CALPAIN_CAT"/>
    <property type="match status" value="1"/>
</dbReference>
<feature type="compositionally biased region" description="Low complexity" evidence="7">
    <location>
        <begin position="610"/>
        <end position="624"/>
    </location>
</feature>
<feature type="active site" evidence="5 6">
    <location>
        <position position="247"/>
    </location>
</feature>
<feature type="region of interest" description="Disordered" evidence="7">
    <location>
        <begin position="478"/>
        <end position="523"/>
    </location>
</feature>
<dbReference type="InterPro" id="IPR022684">
    <property type="entry name" value="Calpain_cysteine_protease"/>
</dbReference>
<dbReference type="PANTHER" id="PTHR10183">
    <property type="entry name" value="CALPAIN"/>
    <property type="match status" value="1"/>
</dbReference>
<organism evidence="9 10">
    <name type="scientific">Roridomyces roridus</name>
    <dbReference type="NCBI Taxonomy" id="1738132"/>
    <lineage>
        <taxon>Eukaryota</taxon>
        <taxon>Fungi</taxon>
        <taxon>Dikarya</taxon>
        <taxon>Basidiomycota</taxon>
        <taxon>Agaricomycotina</taxon>
        <taxon>Agaricomycetes</taxon>
        <taxon>Agaricomycetidae</taxon>
        <taxon>Agaricales</taxon>
        <taxon>Marasmiineae</taxon>
        <taxon>Mycenaceae</taxon>
        <taxon>Roridomyces</taxon>
    </lineage>
</organism>
<dbReference type="InterPro" id="IPR038765">
    <property type="entry name" value="Papain-like_cys_pep_sf"/>
</dbReference>
<feature type="domain" description="Calpain catalytic" evidence="8">
    <location>
        <begin position="13"/>
        <end position="306"/>
    </location>
</feature>
<keyword evidence="3 6" id="KW-0378">Hydrolase</keyword>
<proteinExistence type="inferred from homology"/>
<dbReference type="CDD" id="cd00044">
    <property type="entry name" value="CysPc"/>
    <property type="match status" value="1"/>
</dbReference>
<evidence type="ECO:0000313" key="10">
    <source>
        <dbReference type="Proteomes" id="UP001221142"/>
    </source>
</evidence>
<evidence type="ECO:0000256" key="1">
    <source>
        <dbReference type="ARBA" id="ARBA00007623"/>
    </source>
</evidence>
<evidence type="ECO:0000256" key="5">
    <source>
        <dbReference type="PIRSR" id="PIRSR622684-1"/>
    </source>
</evidence>
<sequence>MPQPKYNPSDVCRVTQIFAEPRFFVDGADSNDIIQGALNDCWFLSAVATTSTTEGLVDKCCVARDEEVGIYGFVFFKNGRWVHIIIDDLLYTDIPKYEELNSGAKTLYHHDKEHYNSWARRGGQTLYFAKSGTDGETWVALLEKAYAKLHGDYASLEAGYAGEGVEDLTGGVSTYIQTKDILNINKFWEEELLNANKDRLFGCSFTGAFDGSGDPAVRRGDGLIAHHAYSVLRAKEVNGKKFVVVRNPWGRCEWTGRWADGSKEWTPGWLEILPQLGHVFGDDGEFIMEYADFLDSWDQIDRTRLLDSSWITSSQWLSVVSRQLPSAWTYGDVCFTISLPKPSFTIIVLSQLDMRSYEAVAGDRDWSFDFILFKRGDKSPVATSLPAEVDSRSVNVEIQLDAGEYVVHVRLDCSHRSNKKARKDARLRTAKARSEYLASNFRADGLAAASLSLPIQAIAGLDFRDMEKKAIEIVEARKKEKEQEKKEKGEEAKKKKEEEDEEEKDKAKDNTDDHSPVETITTTTVVEATVTTVTTIVEAVDNAATAEDPDAEQETPSTSVNLGEAVPSPESTGKTNADSAAAPTDSTTSGDETPASSTNPADTPVDPPKSSSSSSSSSASPLSESDTESKTKVSTPKKKKRRPRVPKLVTVPPPAPWAPRSPGSPPGGGGWGTAPNWGTAASPRPGALQMPSLNNVDDIVHLGIRVHTEEACGAATIEGQLRYELEMEFAKSKRK</sequence>
<feature type="active site" evidence="5 6">
    <location>
        <position position="41"/>
    </location>
</feature>
<dbReference type="GO" id="GO:0004198">
    <property type="term" value="F:calcium-dependent cysteine-type endopeptidase activity"/>
    <property type="evidence" value="ECO:0007669"/>
    <property type="project" value="InterPro"/>
</dbReference>
<feature type="active site" evidence="5 6">
    <location>
        <position position="227"/>
    </location>
</feature>
<feature type="compositionally biased region" description="Low complexity" evidence="7">
    <location>
        <begin position="577"/>
        <end position="591"/>
    </location>
</feature>
<feature type="compositionally biased region" description="Basic and acidic residues" evidence="7">
    <location>
        <begin position="504"/>
        <end position="516"/>
    </location>
</feature>
<name>A0AAD7BDT4_9AGAR</name>
<protein>
    <submittedName>
        <fullName evidence="9">Cysteine proteinase</fullName>
    </submittedName>
</protein>
<keyword evidence="10" id="KW-1185">Reference proteome</keyword>
<gene>
    <name evidence="9" type="ORF">FB45DRAFT_872287</name>
</gene>
<dbReference type="SMART" id="SM00230">
    <property type="entry name" value="CysPc"/>
    <property type="match status" value="1"/>
</dbReference>
<accession>A0AAD7BDT4</accession>
<evidence type="ECO:0000256" key="2">
    <source>
        <dbReference type="ARBA" id="ARBA00022670"/>
    </source>
</evidence>
<feature type="compositionally biased region" description="Basic and acidic residues" evidence="7">
    <location>
        <begin position="478"/>
        <end position="497"/>
    </location>
</feature>
<evidence type="ECO:0000259" key="8">
    <source>
        <dbReference type="PROSITE" id="PS50203"/>
    </source>
</evidence>
<dbReference type="Proteomes" id="UP001221142">
    <property type="component" value="Unassembled WGS sequence"/>
</dbReference>
<dbReference type="PANTHER" id="PTHR10183:SF379">
    <property type="entry name" value="CALPAIN-5"/>
    <property type="match status" value="1"/>
</dbReference>
<evidence type="ECO:0000256" key="3">
    <source>
        <dbReference type="ARBA" id="ARBA00022801"/>
    </source>
</evidence>
<keyword evidence="2 6" id="KW-0645">Protease</keyword>
<feature type="compositionally biased region" description="Pro residues" evidence="7">
    <location>
        <begin position="651"/>
        <end position="665"/>
    </location>
</feature>
<keyword evidence="4 6" id="KW-0788">Thiol protease</keyword>
<dbReference type="PRINTS" id="PR00704">
    <property type="entry name" value="CALPAIN"/>
</dbReference>
<dbReference type="EMBL" id="JARKIF010000020">
    <property type="protein sequence ID" value="KAJ7617828.1"/>
    <property type="molecule type" value="Genomic_DNA"/>
</dbReference>
<dbReference type="Gene3D" id="3.90.70.10">
    <property type="entry name" value="Cysteine proteinases"/>
    <property type="match status" value="1"/>
</dbReference>
<feature type="region of interest" description="Disordered" evidence="7">
    <location>
        <begin position="544"/>
        <end position="690"/>
    </location>
</feature>
<evidence type="ECO:0000256" key="4">
    <source>
        <dbReference type="ARBA" id="ARBA00022807"/>
    </source>
</evidence>
<feature type="compositionally biased region" description="Basic residues" evidence="7">
    <location>
        <begin position="635"/>
        <end position="645"/>
    </location>
</feature>
<dbReference type="SUPFAM" id="SSF54001">
    <property type="entry name" value="Cysteine proteinases"/>
    <property type="match status" value="1"/>
</dbReference>